<gene>
    <name evidence="1" type="ORF">HMPREF9628_00346</name>
</gene>
<proteinExistence type="predicted"/>
<reference evidence="1 2" key="1">
    <citation type="submission" date="2011-08" db="EMBL/GenBank/DDBJ databases">
        <title>The Genome Sequence of Eubacteriaceae bacterium CM5.</title>
        <authorList>
            <consortium name="The Broad Institute Genome Sequencing Platform"/>
            <person name="Earl A."/>
            <person name="Ward D."/>
            <person name="Feldgarden M."/>
            <person name="Gevers D."/>
            <person name="Sizova M."/>
            <person name="Hazen A."/>
            <person name="Epstein S."/>
            <person name="Young S.K."/>
            <person name="Zeng Q."/>
            <person name="Gargeya S."/>
            <person name="Fitzgerald M."/>
            <person name="Haas B."/>
            <person name="Abouelleil A."/>
            <person name="Alvarado L."/>
            <person name="Arachchi H.M."/>
            <person name="Berlin A."/>
            <person name="Brown A."/>
            <person name="Chapman S.B."/>
            <person name="Chen Z."/>
            <person name="Dunbar C."/>
            <person name="Freedman E."/>
            <person name="Gearin G."/>
            <person name="Gellesch M."/>
            <person name="Goldberg J."/>
            <person name="Griggs A."/>
            <person name="Gujja S."/>
            <person name="Heiman D."/>
            <person name="Howarth C."/>
            <person name="Larson L."/>
            <person name="Lui A."/>
            <person name="MacDonald P.J.P."/>
            <person name="Montmayeur A."/>
            <person name="Murphy C."/>
            <person name="Neiman D."/>
            <person name="Pearson M."/>
            <person name="Priest M."/>
            <person name="Roberts A."/>
            <person name="Saif S."/>
            <person name="Shea T."/>
            <person name="Shenoy N."/>
            <person name="Sisk P."/>
            <person name="Stolte C."/>
            <person name="Sykes S."/>
            <person name="Wortman J."/>
            <person name="Nusbaum C."/>
            <person name="Birren B."/>
        </authorList>
    </citation>
    <scope>NUCLEOTIDE SEQUENCE [LARGE SCALE GENOMIC DNA]</scope>
    <source>
        <strain evidence="1 2">CM5</strain>
    </source>
</reference>
<name>G9XDA7_9FIRM</name>
<protein>
    <submittedName>
        <fullName evidence="1">Uncharacterized protein</fullName>
    </submittedName>
</protein>
<dbReference type="Proteomes" id="UP000003379">
    <property type="component" value="Unassembled WGS sequence"/>
</dbReference>
<dbReference type="HOGENOM" id="CLU_2539586_0_0_9"/>
<evidence type="ECO:0000313" key="2">
    <source>
        <dbReference type="Proteomes" id="UP000003379"/>
    </source>
</evidence>
<dbReference type="EMBL" id="AFZG01000030">
    <property type="protein sequence ID" value="EHL19112.1"/>
    <property type="molecule type" value="Genomic_DNA"/>
</dbReference>
<evidence type="ECO:0000313" key="1">
    <source>
        <dbReference type="EMBL" id="EHL19112.1"/>
    </source>
</evidence>
<dbReference type="AlphaFoldDB" id="G9XDA7"/>
<organism evidence="1 2">
    <name type="scientific">Peptoanaerobacter stomatis</name>
    <dbReference type="NCBI Taxonomy" id="796937"/>
    <lineage>
        <taxon>Bacteria</taxon>
        <taxon>Bacillati</taxon>
        <taxon>Bacillota</taxon>
        <taxon>Clostridia</taxon>
        <taxon>Peptostreptococcales</taxon>
        <taxon>Filifactoraceae</taxon>
        <taxon>Peptoanaerobacter</taxon>
    </lineage>
</organism>
<accession>G9XDA7</accession>
<comment type="caution">
    <text evidence="1">The sequence shown here is derived from an EMBL/GenBank/DDBJ whole genome shotgun (WGS) entry which is preliminary data.</text>
</comment>
<sequence length="83" mass="9790">MKIGKYHSIWRMIVTDARDMDYRVFFAGKIDWINEKELRGVVLEDNNIKYPLKVKSIFVRENSATATKNVKLSFSNLRMAYSK</sequence>